<feature type="transmembrane region" description="Helical" evidence="11">
    <location>
        <begin position="67"/>
        <end position="87"/>
    </location>
</feature>
<dbReference type="PROSITE" id="PS50262">
    <property type="entry name" value="G_PROTEIN_RECEP_F1_2"/>
    <property type="match status" value="1"/>
</dbReference>
<accession>A0ABI7ZAM6</accession>
<evidence type="ECO:0000256" key="3">
    <source>
        <dbReference type="ARBA" id="ARBA00022475"/>
    </source>
</evidence>
<keyword evidence="6 11" id="KW-1133">Transmembrane helix</keyword>
<organism evidence="13 14">
    <name type="scientific">Felis catus</name>
    <name type="common">Cat</name>
    <name type="synonym">Felis silvestris catus</name>
    <dbReference type="NCBI Taxonomy" id="9685"/>
    <lineage>
        <taxon>Eukaryota</taxon>
        <taxon>Metazoa</taxon>
        <taxon>Chordata</taxon>
        <taxon>Craniata</taxon>
        <taxon>Vertebrata</taxon>
        <taxon>Euteleostomi</taxon>
        <taxon>Mammalia</taxon>
        <taxon>Eutheria</taxon>
        <taxon>Laurasiatheria</taxon>
        <taxon>Carnivora</taxon>
        <taxon>Feliformia</taxon>
        <taxon>Felidae</taxon>
        <taxon>Felinae</taxon>
        <taxon>Felis</taxon>
    </lineage>
</organism>
<evidence type="ECO:0000256" key="6">
    <source>
        <dbReference type="ARBA" id="ARBA00022989"/>
    </source>
</evidence>
<evidence type="ECO:0000256" key="5">
    <source>
        <dbReference type="ARBA" id="ARBA00022692"/>
    </source>
</evidence>
<keyword evidence="5 11" id="KW-0812">Transmembrane</keyword>
<keyword evidence="4 11" id="KW-0589">Pheromone response</keyword>
<evidence type="ECO:0000256" key="2">
    <source>
        <dbReference type="ARBA" id="ARBA00010663"/>
    </source>
</evidence>
<dbReference type="Gene3D" id="1.20.1070.10">
    <property type="entry name" value="Rhodopsin 7-helix transmembrane proteins"/>
    <property type="match status" value="1"/>
</dbReference>
<feature type="transmembrane region" description="Helical" evidence="11">
    <location>
        <begin position="289"/>
        <end position="310"/>
    </location>
</feature>
<reference evidence="13" key="3">
    <citation type="submission" date="2025-09" db="UniProtKB">
        <authorList>
            <consortium name="Ensembl"/>
        </authorList>
    </citation>
    <scope>IDENTIFICATION</scope>
    <source>
        <strain evidence="13">breed Abyssinian</strain>
    </source>
</reference>
<evidence type="ECO:0000256" key="8">
    <source>
        <dbReference type="ARBA" id="ARBA00023136"/>
    </source>
</evidence>
<keyword evidence="7 11" id="KW-0297">G-protein coupled receptor</keyword>
<evidence type="ECO:0000256" key="9">
    <source>
        <dbReference type="ARBA" id="ARBA00023170"/>
    </source>
</evidence>
<feature type="transmembrane region" description="Helical" evidence="11">
    <location>
        <begin position="259"/>
        <end position="283"/>
    </location>
</feature>
<sequence>GWNHFLPLFRLLRSLSRVEEAMNIIVSSDTILGIFFLFQFGIGFIGNTLLLMLNINTLFQPSSKKPIDLICTHLTLANIMTILSSVIPEIINAFGVRNFLDDIGCKAVLYIYRVTRGVSLCTTSFLSIFQAIIITPSNSRWAWLKPKVSTYLFPAFFSFWIINMLIYIRVIITAVGPYNISEVGQVYSLTYCSGREPDKLQEAAFLGGMVLRDILCICLMIWTSMYMVNFLFIHRKTVQHVHRTSLCPRPSPETRATHTILALVSCFVFFYWTNTCLTIYIIYRHNVQSLENITIFLSSCYPAICPFVLIKNNNRRSFLNCNFAKTRKSSPQSMSLRGLNALTNFFDTRAM</sequence>
<evidence type="ECO:0000313" key="14">
    <source>
        <dbReference type="Proteomes" id="UP000823872"/>
    </source>
</evidence>
<protein>
    <recommendedName>
        <fullName evidence="11">Vomeronasal type-1 receptor</fullName>
    </recommendedName>
</protein>
<keyword evidence="10 11" id="KW-0807">Transducer</keyword>
<dbReference type="Ensembl" id="ENSFCTT00005060051.1">
    <property type="protein sequence ID" value="ENSFCTP00005044101.1"/>
    <property type="gene ID" value="ENSFCTG00005020888.1"/>
</dbReference>
<proteinExistence type="inferred from homology"/>
<feature type="transmembrane region" description="Helical" evidence="11">
    <location>
        <begin position="31"/>
        <end position="55"/>
    </location>
</feature>
<comment type="subcellular location">
    <subcellularLocation>
        <location evidence="1 11">Cell membrane</location>
        <topology evidence="1 11">Multi-pass membrane protein</topology>
    </subcellularLocation>
</comment>
<evidence type="ECO:0000256" key="4">
    <source>
        <dbReference type="ARBA" id="ARBA00022507"/>
    </source>
</evidence>
<dbReference type="PANTHER" id="PTHR24062">
    <property type="entry name" value="VOMERONASAL TYPE-1 RECEPTOR"/>
    <property type="match status" value="1"/>
</dbReference>
<reference evidence="13 14" key="1">
    <citation type="submission" date="2021-02" db="EMBL/GenBank/DDBJ databases">
        <title>Safari Cat Assemblies.</title>
        <authorList>
            <person name="Bredemeyer K.R."/>
            <person name="Murphy W.J."/>
        </authorList>
    </citation>
    <scope>NUCLEOTIDE SEQUENCE [LARGE SCALE GENOMIC DNA]</scope>
</reference>
<evidence type="ECO:0000256" key="10">
    <source>
        <dbReference type="ARBA" id="ARBA00023224"/>
    </source>
</evidence>
<feature type="transmembrane region" description="Helical" evidence="11">
    <location>
        <begin position="107"/>
        <end position="129"/>
    </location>
</feature>
<feature type="domain" description="G-protein coupled receptors family 1 profile" evidence="12">
    <location>
        <begin position="46"/>
        <end position="309"/>
    </location>
</feature>
<keyword evidence="8 11" id="KW-0472">Membrane</keyword>
<keyword evidence="14" id="KW-1185">Reference proteome</keyword>
<name>A0ABI7ZAM6_FELCA</name>
<dbReference type="Proteomes" id="UP000823872">
    <property type="component" value="Chromosome A1"/>
</dbReference>
<evidence type="ECO:0000256" key="7">
    <source>
        <dbReference type="ARBA" id="ARBA00023040"/>
    </source>
</evidence>
<gene>
    <name evidence="13" type="primary">MCHR1</name>
</gene>
<keyword evidence="9 11" id="KW-0675">Receptor</keyword>
<evidence type="ECO:0000259" key="12">
    <source>
        <dbReference type="PROSITE" id="PS50262"/>
    </source>
</evidence>
<dbReference type="Pfam" id="PF03402">
    <property type="entry name" value="V1R"/>
    <property type="match status" value="1"/>
</dbReference>
<dbReference type="InterPro" id="IPR017452">
    <property type="entry name" value="GPCR_Rhodpsn_7TM"/>
</dbReference>
<dbReference type="InterPro" id="IPR004072">
    <property type="entry name" value="Vmron_rcpt_1"/>
</dbReference>
<dbReference type="SUPFAM" id="SSF81321">
    <property type="entry name" value="Family A G protein-coupled receptor-like"/>
    <property type="match status" value="1"/>
</dbReference>
<reference evidence="13" key="2">
    <citation type="submission" date="2025-08" db="UniProtKB">
        <authorList>
            <consortium name="Ensembl"/>
        </authorList>
    </citation>
    <scope>IDENTIFICATION</scope>
    <source>
        <strain evidence="13">breed Abyssinian</strain>
    </source>
</reference>
<dbReference type="PRINTS" id="PR01534">
    <property type="entry name" value="VOMERONASL1R"/>
</dbReference>
<keyword evidence="3 11" id="KW-1003">Cell membrane</keyword>
<evidence type="ECO:0000313" key="13">
    <source>
        <dbReference type="Ensembl" id="ENSFCTP00005044101.1"/>
    </source>
</evidence>
<evidence type="ECO:0000256" key="1">
    <source>
        <dbReference type="ARBA" id="ARBA00004651"/>
    </source>
</evidence>
<feature type="transmembrane region" description="Helical" evidence="11">
    <location>
        <begin position="150"/>
        <end position="172"/>
    </location>
</feature>
<dbReference type="GeneTree" id="ENSGT00960000186612"/>
<evidence type="ECO:0000256" key="11">
    <source>
        <dbReference type="RuleBase" id="RU364061"/>
    </source>
</evidence>
<feature type="transmembrane region" description="Helical" evidence="11">
    <location>
        <begin position="209"/>
        <end position="233"/>
    </location>
</feature>
<comment type="similarity">
    <text evidence="2 11">Belongs to the G-protein coupled receptor 1 family.</text>
</comment>